<proteinExistence type="predicted"/>
<dbReference type="OrthoDB" id="62952at2759"/>
<gene>
    <name evidence="2" type="ORF">BU16DRAFT_563902</name>
</gene>
<reference evidence="2" key="1">
    <citation type="journal article" date="2020" name="Stud. Mycol.">
        <title>101 Dothideomycetes genomes: a test case for predicting lifestyles and emergence of pathogens.</title>
        <authorList>
            <person name="Haridas S."/>
            <person name="Albert R."/>
            <person name="Binder M."/>
            <person name="Bloem J."/>
            <person name="Labutti K."/>
            <person name="Salamov A."/>
            <person name="Andreopoulos B."/>
            <person name="Baker S."/>
            <person name="Barry K."/>
            <person name="Bills G."/>
            <person name="Bluhm B."/>
            <person name="Cannon C."/>
            <person name="Castanera R."/>
            <person name="Culley D."/>
            <person name="Daum C."/>
            <person name="Ezra D."/>
            <person name="Gonzalez J."/>
            <person name="Henrissat B."/>
            <person name="Kuo A."/>
            <person name="Liang C."/>
            <person name="Lipzen A."/>
            <person name="Lutzoni F."/>
            <person name="Magnuson J."/>
            <person name="Mondo S."/>
            <person name="Nolan M."/>
            <person name="Ohm R."/>
            <person name="Pangilinan J."/>
            <person name="Park H.-J."/>
            <person name="Ramirez L."/>
            <person name="Alfaro M."/>
            <person name="Sun H."/>
            <person name="Tritt A."/>
            <person name="Yoshinaga Y."/>
            <person name="Zwiers L.-H."/>
            <person name="Turgeon B."/>
            <person name="Goodwin S."/>
            <person name="Spatafora J."/>
            <person name="Crous P."/>
            <person name="Grigoriev I."/>
        </authorList>
    </citation>
    <scope>NUCLEOTIDE SEQUENCE</scope>
    <source>
        <strain evidence="2">CBS 269.34</strain>
    </source>
</reference>
<sequence>MAPPTPPKLSRANTSTTDPKQPPDSVSPARDTPSDHAPLELLKNSSRGATSSKDSYHLASKAAGETEHLEAIERTKSLLLALPRKLRDMIYAYAAASDGISYHWSHINPSDGRFEISLPNLCLANRQLYTEATLPYIRFEFFHVNNGARAFSNWLGQFSDNEGFAAMRHLRVTTSDHKANIDLAVRCSNLRTLGLAFAEDAKALIPFDTFLERLQLHRLFDLEKLEHMYLRRNEGVTS</sequence>
<feature type="compositionally biased region" description="Polar residues" evidence="1">
    <location>
        <begin position="43"/>
        <end position="53"/>
    </location>
</feature>
<protein>
    <submittedName>
        <fullName evidence="2">Uncharacterized protein</fullName>
    </submittedName>
</protein>
<evidence type="ECO:0000313" key="2">
    <source>
        <dbReference type="EMBL" id="KAF2492590.1"/>
    </source>
</evidence>
<dbReference type="Proteomes" id="UP000799750">
    <property type="component" value="Unassembled WGS sequence"/>
</dbReference>
<dbReference type="AlphaFoldDB" id="A0A6A6QKT2"/>
<dbReference type="EMBL" id="MU004193">
    <property type="protein sequence ID" value="KAF2492590.1"/>
    <property type="molecule type" value="Genomic_DNA"/>
</dbReference>
<feature type="region of interest" description="Disordered" evidence="1">
    <location>
        <begin position="1"/>
        <end position="59"/>
    </location>
</feature>
<accession>A0A6A6QKT2</accession>
<evidence type="ECO:0000256" key="1">
    <source>
        <dbReference type="SAM" id="MobiDB-lite"/>
    </source>
</evidence>
<organism evidence="2 3">
    <name type="scientific">Lophium mytilinum</name>
    <dbReference type="NCBI Taxonomy" id="390894"/>
    <lineage>
        <taxon>Eukaryota</taxon>
        <taxon>Fungi</taxon>
        <taxon>Dikarya</taxon>
        <taxon>Ascomycota</taxon>
        <taxon>Pezizomycotina</taxon>
        <taxon>Dothideomycetes</taxon>
        <taxon>Pleosporomycetidae</taxon>
        <taxon>Mytilinidiales</taxon>
        <taxon>Mytilinidiaceae</taxon>
        <taxon>Lophium</taxon>
    </lineage>
</organism>
<name>A0A6A6QKT2_9PEZI</name>
<evidence type="ECO:0000313" key="3">
    <source>
        <dbReference type="Proteomes" id="UP000799750"/>
    </source>
</evidence>
<keyword evidence="3" id="KW-1185">Reference proteome</keyword>